<organism evidence="3 4">
    <name type="scientific">Xaviernesmea rhizosphaerae</name>
    <dbReference type="NCBI Taxonomy" id="1672749"/>
    <lineage>
        <taxon>Bacteria</taxon>
        <taxon>Pseudomonadati</taxon>
        <taxon>Pseudomonadota</taxon>
        <taxon>Alphaproteobacteria</taxon>
        <taxon>Hyphomicrobiales</taxon>
        <taxon>Rhizobiaceae</taxon>
        <taxon>Rhizobium/Agrobacterium group</taxon>
        <taxon>Xaviernesmea</taxon>
    </lineage>
</organism>
<dbReference type="PANTHER" id="PTHR35335:SF1">
    <property type="entry name" value="UPF0716 PROTEIN FXSA"/>
    <property type="match status" value="1"/>
</dbReference>
<proteinExistence type="predicted"/>
<dbReference type="EMBL" id="MKIO01000037">
    <property type="protein sequence ID" value="OLP54023.1"/>
    <property type="molecule type" value="Genomic_DNA"/>
</dbReference>
<dbReference type="NCBIfam" id="NF008528">
    <property type="entry name" value="PRK11463.1-2"/>
    <property type="match status" value="1"/>
</dbReference>
<dbReference type="GO" id="GO:0016020">
    <property type="term" value="C:membrane"/>
    <property type="evidence" value="ECO:0007669"/>
    <property type="project" value="InterPro"/>
</dbReference>
<dbReference type="STRING" id="1672749.BJF92_09800"/>
<keyword evidence="2" id="KW-0472">Membrane</keyword>
<dbReference type="Proteomes" id="UP000186143">
    <property type="component" value="Unassembled WGS sequence"/>
</dbReference>
<feature type="transmembrane region" description="Helical" evidence="2">
    <location>
        <begin position="73"/>
        <end position="102"/>
    </location>
</feature>
<dbReference type="PANTHER" id="PTHR35335">
    <property type="entry name" value="UPF0716 PROTEIN FXSA"/>
    <property type="match status" value="1"/>
</dbReference>
<feature type="transmembrane region" description="Helical" evidence="2">
    <location>
        <begin position="28"/>
        <end position="48"/>
    </location>
</feature>
<reference evidence="3 4" key="1">
    <citation type="submission" date="2016-09" db="EMBL/GenBank/DDBJ databases">
        <title>Rhizobium sp. nov., a novel species isolated from the rice rhizosphere.</title>
        <authorList>
            <person name="Zhao J."/>
            <person name="Zhang X."/>
        </authorList>
    </citation>
    <scope>NUCLEOTIDE SEQUENCE [LARGE SCALE GENOMIC DNA]</scope>
    <source>
        <strain evidence="3 4">MH17</strain>
    </source>
</reference>
<evidence type="ECO:0000313" key="3">
    <source>
        <dbReference type="EMBL" id="OLP54023.1"/>
    </source>
</evidence>
<keyword evidence="2" id="KW-1133">Transmembrane helix</keyword>
<accession>A0A1Q9AGC7</accession>
<evidence type="ECO:0000256" key="1">
    <source>
        <dbReference type="SAM" id="MobiDB-lite"/>
    </source>
</evidence>
<sequence length="169" mass="18439">MRLLLLPLALFALPLLEIATFIYVGRHIGVGWTLLLVLVSAVSGALLLKHQGLDALKRIAAAARNGEDAGRELVHAAMIVVAGFLLILPGFLTDILGILLFLPPVRALAWKLVARRIVIVTTRTTRGPRPEGGARRNAQIIDLDADEFSTDRPKPQDGKADDEDFRRLP</sequence>
<gene>
    <name evidence="3" type="ORF">BJF92_09800</name>
</gene>
<dbReference type="RefSeq" id="WP_075635967.1">
    <property type="nucleotide sequence ID" value="NZ_MKIO01000037.1"/>
</dbReference>
<dbReference type="Pfam" id="PF04186">
    <property type="entry name" value="FxsA"/>
    <property type="match status" value="1"/>
</dbReference>
<dbReference type="InterPro" id="IPR007313">
    <property type="entry name" value="FxsA"/>
</dbReference>
<dbReference type="AlphaFoldDB" id="A0A1Q9AGC7"/>
<name>A0A1Q9AGC7_9HYPH</name>
<feature type="region of interest" description="Disordered" evidence="1">
    <location>
        <begin position="125"/>
        <end position="169"/>
    </location>
</feature>
<protein>
    <submittedName>
        <fullName evidence="3">Uncharacterized protein</fullName>
    </submittedName>
</protein>
<evidence type="ECO:0000256" key="2">
    <source>
        <dbReference type="SAM" id="Phobius"/>
    </source>
</evidence>
<feature type="compositionally biased region" description="Basic and acidic residues" evidence="1">
    <location>
        <begin position="149"/>
        <end position="169"/>
    </location>
</feature>
<comment type="caution">
    <text evidence="3">The sequence shown here is derived from an EMBL/GenBank/DDBJ whole genome shotgun (WGS) entry which is preliminary data.</text>
</comment>
<evidence type="ECO:0000313" key="4">
    <source>
        <dbReference type="Proteomes" id="UP000186143"/>
    </source>
</evidence>
<dbReference type="OrthoDB" id="9792788at2"/>
<keyword evidence="2" id="KW-0812">Transmembrane</keyword>